<dbReference type="SUPFAM" id="SSF51658">
    <property type="entry name" value="Xylose isomerase-like"/>
    <property type="match status" value="1"/>
</dbReference>
<feature type="domain" description="Xylose isomerase-like TIM barrel" evidence="1">
    <location>
        <begin position="19"/>
        <end position="252"/>
    </location>
</feature>
<dbReference type="GO" id="GO:0016853">
    <property type="term" value="F:isomerase activity"/>
    <property type="evidence" value="ECO:0007669"/>
    <property type="project" value="UniProtKB-KW"/>
</dbReference>
<accession>A0ABT4QGR2</accession>
<gene>
    <name evidence="2" type="ORF">O9H85_27485</name>
</gene>
<dbReference type="InterPro" id="IPR050312">
    <property type="entry name" value="IolE/XylAMocC-like"/>
</dbReference>
<dbReference type="Pfam" id="PF01261">
    <property type="entry name" value="AP_endonuc_2"/>
    <property type="match status" value="1"/>
</dbReference>
<comment type="caution">
    <text evidence="2">The sequence shown here is derived from an EMBL/GenBank/DDBJ whole genome shotgun (WGS) entry which is preliminary data.</text>
</comment>
<keyword evidence="3" id="KW-1185">Reference proteome</keyword>
<dbReference type="Gene3D" id="3.20.20.150">
    <property type="entry name" value="Divalent-metal-dependent TIM barrel enzymes"/>
    <property type="match status" value="1"/>
</dbReference>
<dbReference type="RefSeq" id="WP_269884610.1">
    <property type="nucleotide sequence ID" value="NZ_JAQAGZ010000021.1"/>
</dbReference>
<sequence length="269" mass="30351">MKIAFTTLACPEWTWEKIVDEAAGLGYDGIEIRGLEGEMSLPKCRPFQPKNIEATIRQLKNKGLEICCLDTSCMFHDPDKFDAAVEEGKAAIDLAQQLGTPYVRVFGDKIPDPAGKQDTIDRVARGLQSLCRHASGKGVTVLLETHGDFSDSRDVLSVVYQVNDDAFGVLWDINNPYKYKDGETMKETYERLGNYIKHTHIKDTLGHGQAENIRLVGQGDVPIGECIAKLRENGYTGWLSFEWEKRWHPSIEEPEIALPQFIEYIKQFV</sequence>
<protein>
    <submittedName>
        <fullName evidence="2">Sugar phosphate isomerase/epimerase</fullName>
    </submittedName>
</protein>
<dbReference type="InterPro" id="IPR013022">
    <property type="entry name" value="Xyl_isomerase-like_TIM-brl"/>
</dbReference>
<dbReference type="PANTHER" id="PTHR12110">
    <property type="entry name" value="HYDROXYPYRUVATE ISOMERASE"/>
    <property type="match status" value="1"/>
</dbReference>
<dbReference type="EMBL" id="JAQAGZ010000021">
    <property type="protein sequence ID" value="MCZ8516078.1"/>
    <property type="molecule type" value="Genomic_DNA"/>
</dbReference>
<organism evidence="2 3">
    <name type="scientific">Paenibacillus gyeongsangnamensis</name>
    <dbReference type="NCBI Taxonomy" id="3388067"/>
    <lineage>
        <taxon>Bacteria</taxon>
        <taxon>Bacillati</taxon>
        <taxon>Bacillota</taxon>
        <taxon>Bacilli</taxon>
        <taxon>Bacillales</taxon>
        <taxon>Paenibacillaceae</taxon>
        <taxon>Paenibacillus</taxon>
    </lineage>
</organism>
<evidence type="ECO:0000313" key="3">
    <source>
        <dbReference type="Proteomes" id="UP001527882"/>
    </source>
</evidence>
<proteinExistence type="predicted"/>
<dbReference type="InterPro" id="IPR036237">
    <property type="entry name" value="Xyl_isomerase-like_sf"/>
</dbReference>
<evidence type="ECO:0000259" key="1">
    <source>
        <dbReference type="Pfam" id="PF01261"/>
    </source>
</evidence>
<name>A0ABT4QGR2_9BACL</name>
<reference evidence="2 3" key="1">
    <citation type="submission" date="2022-12" db="EMBL/GenBank/DDBJ databases">
        <title>Draft genome sequence of Paenibacillus sp. dW9.</title>
        <authorList>
            <person name="Choi E.-W."/>
            <person name="Kim D.-U."/>
        </authorList>
    </citation>
    <scope>NUCLEOTIDE SEQUENCE [LARGE SCALE GENOMIC DNA]</scope>
    <source>
        <strain evidence="3">dW9</strain>
    </source>
</reference>
<dbReference type="Proteomes" id="UP001527882">
    <property type="component" value="Unassembled WGS sequence"/>
</dbReference>
<keyword evidence="2" id="KW-0413">Isomerase</keyword>
<dbReference type="PANTHER" id="PTHR12110:SF21">
    <property type="entry name" value="XYLOSE ISOMERASE-LIKE TIM BARREL DOMAIN-CONTAINING PROTEIN"/>
    <property type="match status" value="1"/>
</dbReference>
<evidence type="ECO:0000313" key="2">
    <source>
        <dbReference type="EMBL" id="MCZ8516078.1"/>
    </source>
</evidence>